<gene>
    <name evidence="1" type="ORF">PACLA_8A077812</name>
</gene>
<comment type="caution">
    <text evidence="1">The sequence shown here is derived from an EMBL/GenBank/DDBJ whole genome shotgun (WGS) entry which is preliminary data.</text>
</comment>
<organism evidence="1 2">
    <name type="scientific">Paramuricea clavata</name>
    <name type="common">Red gorgonian</name>
    <name type="synonym">Violescent sea-whip</name>
    <dbReference type="NCBI Taxonomy" id="317549"/>
    <lineage>
        <taxon>Eukaryota</taxon>
        <taxon>Metazoa</taxon>
        <taxon>Cnidaria</taxon>
        <taxon>Anthozoa</taxon>
        <taxon>Octocorallia</taxon>
        <taxon>Malacalcyonacea</taxon>
        <taxon>Plexauridae</taxon>
        <taxon>Paramuricea</taxon>
    </lineage>
</organism>
<dbReference type="Proteomes" id="UP001152795">
    <property type="component" value="Unassembled WGS sequence"/>
</dbReference>
<dbReference type="AlphaFoldDB" id="A0A7D9J392"/>
<sequence>MAEVRRKGGDSSDQLSVLGQYEVQFSLFKEKSFQWLAENGLGYAEWLVDNMRTETATTAPLSKNKYSFKNYLNSFFPMARVLCS</sequence>
<dbReference type="EMBL" id="CACRXK020011211">
    <property type="protein sequence ID" value="CAB4020975.1"/>
    <property type="molecule type" value="Genomic_DNA"/>
</dbReference>
<evidence type="ECO:0000313" key="1">
    <source>
        <dbReference type="EMBL" id="CAB4020975.1"/>
    </source>
</evidence>
<evidence type="ECO:0000313" key="2">
    <source>
        <dbReference type="Proteomes" id="UP001152795"/>
    </source>
</evidence>
<keyword evidence="2" id="KW-1185">Reference proteome</keyword>
<name>A0A7D9J392_PARCT</name>
<accession>A0A7D9J392</accession>
<protein>
    <submittedName>
        <fullName evidence="1">Uncharacterized protein</fullName>
    </submittedName>
</protein>
<reference evidence="1" key="1">
    <citation type="submission" date="2020-04" db="EMBL/GenBank/DDBJ databases">
        <authorList>
            <person name="Alioto T."/>
            <person name="Alioto T."/>
            <person name="Gomez Garrido J."/>
        </authorList>
    </citation>
    <scope>NUCLEOTIDE SEQUENCE</scope>
    <source>
        <strain evidence="1">A484AB</strain>
    </source>
</reference>
<dbReference type="OrthoDB" id="8960663at2759"/>
<proteinExistence type="predicted"/>